<dbReference type="GO" id="GO:0006508">
    <property type="term" value="P:proteolysis"/>
    <property type="evidence" value="ECO:0007669"/>
    <property type="project" value="InterPro"/>
</dbReference>
<dbReference type="Proteomes" id="UP001237642">
    <property type="component" value="Unassembled WGS sequence"/>
</dbReference>
<dbReference type="InterPro" id="IPR001461">
    <property type="entry name" value="Aspartic_peptidase_A1"/>
</dbReference>
<protein>
    <submittedName>
        <fullName evidence="4">Basic 7S globulin</fullName>
    </submittedName>
</protein>
<evidence type="ECO:0000313" key="4">
    <source>
        <dbReference type="EMBL" id="KAK1371948.1"/>
    </source>
</evidence>
<accession>A0AAD8HS90</accession>
<dbReference type="Pfam" id="PF14543">
    <property type="entry name" value="TAXi_N"/>
    <property type="match status" value="1"/>
</dbReference>
<organism evidence="4 5">
    <name type="scientific">Heracleum sosnowskyi</name>
    <dbReference type="NCBI Taxonomy" id="360622"/>
    <lineage>
        <taxon>Eukaryota</taxon>
        <taxon>Viridiplantae</taxon>
        <taxon>Streptophyta</taxon>
        <taxon>Embryophyta</taxon>
        <taxon>Tracheophyta</taxon>
        <taxon>Spermatophyta</taxon>
        <taxon>Magnoliopsida</taxon>
        <taxon>eudicotyledons</taxon>
        <taxon>Gunneridae</taxon>
        <taxon>Pentapetalae</taxon>
        <taxon>asterids</taxon>
        <taxon>campanulids</taxon>
        <taxon>Apiales</taxon>
        <taxon>Apiaceae</taxon>
        <taxon>Apioideae</taxon>
        <taxon>apioid superclade</taxon>
        <taxon>Tordylieae</taxon>
        <taxon>Tordyliinae</taxon>
        <taxon>Heracleum</taxon>
    </lineage>
</organism>
<dbReference type="PANTHER" id="PTHR47965">
    <property type="entry name" value="ASPARTYL PROTEASE-RELATED"/>
    <property type="match status" value="1"/>
</dbReference>
<dbReference type="Pfam" id="PF14541">
    <property type="entry name" value="TAXi_C"/>
    <property type="match status" value="1"/>
</dbReference>
<feature type="domain" description="Xylanase inhibitor N-terminal" evidence="3">
    <location>
        <begin position="82"/>
        <end position="191"/>
    </location>
</feature>
<dbReference type="PANTHER" id="PTHR47965:SF68">
    <property type="entry name" value="BASIC 7S GLOBULIN-LIKE"/>
    <property type="match status" value="1"/>
</dbReference>
<evidence type="ECO:0000259" key="2">
    <source>
        <dbReference type="Pfam" id="PF14541"/>
    </source>
</evidence>
<dbReference type="GO" id="GO:0004190">
    <property type="term" value="F:aspartic-type endopeptidase activity"/>
    <property type="evidence" value="ECO:0007669"/>
    <property type="project" value="InterPro"/>
</dbReference>
<reference evidence="4" key="2">
    <citation type="submission" date="2023-05" db="EMBL/GenBank/DDBJ databases">
        <authorList>
            <person name="Schelkunov M.I."/>
        </authorList>
    </citation>
    <scope>NUCLEOTIDE SEQUENCE</scope>
    <source>
        <strain evidence="4">Hsosn_3</strain>
        <tissue evidence="4">Leaf</tissue>
    </source>
</reference>
<dbReference type="EMBL" id="JAUIZM010000008">
    <property type="protein sequence ID" value="KAK1371948.1"/>
    <property type="molecule type" value="Genomic_DNA"/>
</dbReference>
<keyword evidence="5" id="KW-1185">Reference proteome</keyword>
<name>A0AAD8HS90_9APIA</name>
<dbReference type="AlphaFoldDB" id="A0AAD8HS90"/>
<dbReference type="InterPro" id="IPR032799">
    <property type="entry name" value="TAXi_C"/>
</dbReference>
<sequence length="377" mass="41349">MPVFSLAVSGRIARGTARPWLVPTAAKFKQPKPTAFPFPIRKDTKTLQYYTTLDISTRENNVGLVTDLGSQHTCCSHARLHCDSCVLVSYNNDFVNEYVPQSLGEDALFVYSTNGVSVGLTYKSPKPFPFTCSDADLLRGLSKDTQGMTCLGNTTTSLHAQLSTQFKIPRKFALCLPSTSEYALGHMFIGGGPYYLLPYSKDIARELITRPLDINIASRAYRSGFNETWYEYFVNITSISIDHKPVSFDSSLLSFNEDGFGGTTISTLTPYTTLTTPIYRAVVGDFKKAAAPRKMKMVSPVAPFGACYKAKSIAKSQTGPVVPFLDIGLAGAKDWRFYGANSMVSVSKHVVCLALVYGTISKNFNCHRRASNGELSS</sequence>
<dbReference type="Gene3D" id="2.40.70.10">
    <property type="entry name" value="Acid Proteases"/>
    <property type="match status" value="2"/>
</dbReference>
<dbReference type="InterPro" id="IPR021109">
    <property type="entry name" value="Peptidase_aspartic_dom_sf"/>
</dbReference>
<comment type="caution">
    <text evidence="4">The sequence shown here is derived from an EMBL/GenBank/DDBJ whole genome shotgun (WGS) entry which is preliminary data.</text>
</comment>
<feature type="domain" description="Xylanase inhibitor C-terminal" evidence="2">
    <location>
        <begin position="231"/>
        <end position="358"/>
    </location>
</feature>
<comment type="similarity">
    <text evidence="1">Belongs to the peptidase A1 family.</text>
</comment>
<reference evidence="4" key="1">
    <citation type="submission" date="2023-02" db="EMBL/GenBank/DDBJ databases">
        <title>Genome of toxic invasive species Heracleum sosnowskyi carries increased number of genes despite the absence of recent whole-genome duplications.</title>
        <authorList>
            <person name="Schelkunov M."/>
            <person name="Shtratnikova V."/>
            <person name="Makarenko M."/>
            <person name="Klepikova A."/>
            <person name="Omelchenko D."/>
            <person name="Novikova G."/>
            <person name="Obukhova E."/>
            <person name="Bogdanov V."/>
            <person name="Penin A."/>
            <person name="Logacheva M."/>
        </authorList>
    </citation>
    <scope>NUCLEOTIDE SEQUENCE</scope>
    <source>
        <strain evidence="4">Hsosn_3</strain>
        <tissue evidence="4">Leaf</tissue>
    </source>
</reference>
<dbReference type="InterPro" id="IPR032861">
    <property type="entry name" value="TAXi_N"/>
</dbReference>
<dbReference type="SUPFAM" id="SSF50630">
    <property type="entry name" value="Acid proteases"/>
    <property type="match status" value="1"/>
</dbReference>
<evidence type="ECO:0000313" key="5">
    <source>
        <dbReference type="Proteomes" id="UP001237642"/>
    </source>
</evidence>
<evidence type="ECO:0000256" key="1">
    <source>
        <dbReference type="ARBA" id="ARBA00007447"/>
    </source>
</evidence>
<evidence type="ECO:0000259" key="3">
    <source>
        <dbReference type="Pfam" id="PF14543"/>
    </source>
</evidence>
<proteinExistence type="inferred from homology"/>
<gene>
    <name evidence="4" type="ORF">POM88_038040</name>
</gene>